<evidence type="ECO:0000256" key="4">
    <source>
        <dbReference type="ARBA" id="ARBA00022679"/>
    </source>
</evidence>
<evidence type="ECO:0000256" key="1">
    <source>
        <dbReference type="ARBA" id="ARBA00004167"/>
    </source>
</evidence>
<dbReference type="EC" id="2.4.1.-" evidence="8"/>
<keyword evidence="4 8" id="KW-0808">Transferase</keyword>
<keyword evidence="5 8" id="KW-0812">Transmembrane</keyword>
<reference evidence="9" key="1">
    <citation type="journal article" date="2023" name="Insect Mol. Biol.">
        <title>Genome sequencing provides insights into the evolution of gene families encoding plant cell wall-degrading enzymes in longhorned beetles.</title>
        <authorList>
            <person name="Shin N.R."/>
            <person name="Okamura Y."/>
            <person name="Kirsch R."/>
            <person name="Pauchet Y."/>
        </authorList>
    </citation>
    <scope>NUCLEOTIDE SEQUENCE</scope>
    <source>
        <strain evidence="9">RBIC_L_NR</strain>
    </source>
</reference>
<dbReference type="InterPro" id="IPR008166">
    <property type="entry name" value="Glyco_transf_92"/>
</dbReference>
<feature type="transmembrane region" description="Helical" evidence="8">
    <location>
        <begin position="9"/>
        <end position="32"/>
    </location>
</feature>
<keyword evidence="10" id="KW-1185">Reference proteome</keyword>
<keyword evidence="3 8" id="KW-0328">Glycosyltransferase</keyword>
<evidence type="ECO:0000256" key="8">
    <source>
        <dbReference type="RuleBase" id="RU366017"/>
    </source>
</evidence>
<name>A0AAV8WTN1_9CUCU</name>
<dbReference type="PANTHER" id="PTHR21461:SF69">
    <property type="entry name" value="GLYCOSYLTRANSFERASE FAMILY 92 PROTEIN"/>
    <property type="match status" value="1"/>
</dbReference>
<dbReference type="GO" id="GO:0016757">
    <property type="term" value="F:glycosyltransferase activity"/>
    <property type="evidence" value="ECO:0007669"/>
    <property type="project" value="UniProtKB-UniRule"/>
</dbReference>
<dbReference type="GO" id="GO:0005737">
    <property type="term" value="C:cytoplasm"/>
    <property type="evidence" value="ECO:0007669"/>
    <property type="project" value="TreeGrafter"/>
</dbReference>
<keyword evidence="6 8" id="KW-1133">Transmembrane helix</keyword>
<dbReference type="Pfam" id="PF01697">
    <property type="entry name" value="Glyco_transf_92"/>
    <property type="match status" value="1"/>
</dbReference>
<accession>A0AAV8WTN1</accession>
<protein>
    <recommendedName>
        <fullName evidence="8">Glycosyltransferase family 92 protein</fullName>
        <ecNumber evidence="8">2.4.1.-</ecNumber>
    </recommendedName>
</protein>
<dbReference type="GO" id="GO:0016020">
    <property type="term" value="C:membrane"/>
    <property type="evidence" value="ECO:0007669"/>
    <property type="project" value="UniProtKB-SubCell"/>
</dbReference>
<evidence type="ECO:0000256" key="6">
    <source>
        <dbReference type="ARBA" id="ARBA00022989"/>
    </source>
</evidence>
<dbReference type="PANTHER" id="PTHR21461">
    <property type="entry name" value="GLYCOSYLTRANSFERASE FAMILY 92 PROTEIN"/>
    <property type="match status" value="1"/>
</dbReference>
<evidence type="ECO:0000313" key="10">
    <source>
        <dbReference type="Proteomes" id="UP001162156"/>
    </source>
</evidence>
<evidence type="ECO:0000256" key="2">
    <source>
        <dbReference type="ARBA" id="ARBA00007647"/>
    </source>
</evidence>
<comment type="similarity">
    <text evidence="2 8">Belongs to the glycosyltransferase 92 family.</text>
</comment>
<keyword evidence="7 8" id="KW-0472">Membrane</keyword>
<evidence type="ECO:0000256" key="3">
    <source>
        <dbReference type="ARBA" id="ARBA00022676"/>
    </source>
</evidence>
<dbReference type="AlphaFoldDB" id="A0AAV8WTN1"/>
<evidence type="ECO:0000256" key="7">
    <source>
        <dbReference type="ARBA" id="ARBA00023136"/>
    </source>
</evidence>
<gene>
    <name evidence="9" type="ORF">NQ314_017468</name>
</gene>
<comment type="subcellular location">
    <subcellularLocation>
        <location evidence="1">Membrane</location>
        <topology evidence="1">Single-pass membrane protein</topology>
    </subcellularLocation>
</comment>
<dbReference type="Proteomes" id="UP001162156">
    <property type="component" value="Unassembled WGS sequence"/>
</dbReference>
<sequence length="477" mass="55765">MVIPKKHPYYWTILISLTAIVFVSLTLINISLNQSIEKAKSYDSTVKKIVAYSLLKQIEIESEEYICNGQFNLSENNYKEIKGSVEVNNNRQKIVEWKDEDRDSTWAKIDNSNLYVSSVNMDKRLDPYHYVRIIGMIRDNWQETFYCQISTSSGTHHIMKVTINPIWSDNWDQNDTNTYFNPVLLSCRVPLGQVPASVSVTTAPCGKINSRNNFRITDNINRNQNIFTVCVKPLDFLDDISNRLIQWIEISRYNSTYPGEIIIRKFSKITEGPIRNKAQRNFFKNMWQRRRYEIIAYNNCFYRNIETSQFVIPLDIDEIIVPKQFLTWEKLLDTVFKSSPELQENFASFTVPNAYFFGELSKKGREAVFFLRNMFRSSFSPAEESGKSFISTKYSLTVFNHYVLDVLKPGVSRSYFLPSDTVQLNHYKESCNAVIFPQCVKYLSSPKIKDRVILKFKQVFMGKYNDIIRKMRDLGTL</sequence>
<organism evidence="9 10">
    <name type="scientific">Rhamnusium bicolor</name>
    <dbReference type="NCBI Taxonomy" id="1586634"/>
    <lineage>
        <taxon>Eukaryota</taxon>
        <taxon>Metazoa</taxon>
        <taxon>Ecdysozoa</taxon>
        <taxon>Arthropoda</taxon>
        <taxon>Hexapoda</taxon>
        <taxon>Insecta</taxon>
        <taxon>Pterygota</taxon>
        <taxon>Neoptera</taxon>
        <taxon>Endopterygota</taxon>
        <taxon>Coleoptera</taxon>
        <taxon>Polyphaga</taxon>
        <taxon>Cucujiformia</taxon>
        <taxon>Chrysomeloidea</taxon>
        <taxon>Cerambycidae</taxon>
        <taxon>Lepturinae</taxon>
        <taxon>Rhagiini</taxon>
        <taxon>Rhamnusium</taxon>
    </lineage>
</organism>
<comment type="caution">
    <text evidence="9">The sequence shown here is derived from an EMBL/GenBank/DDBJ whole genome shotgun (WGS) entry which is preliminary data.</text>
</comment>
<evidence type="ECO:0000256" key="5">
    <source>
        <dbReference type="ARBA" id="ARBA00022692"/>
    </source>
</evidence>
<evidence type="ECO:0000313" key="9">
    <source>
        <dbReference type="EMBL" id="KAJ8929863.1"/>
    </source>
</evidence>
<proteinExistence type="inferred from homology"/>
<dbReference type="EMBL" id="JANEYF010004857">
    <property type="protein sequence ID" value="KAJ8929863.1"/>
    <property type="molecule type" value="Genomic_DNA"/>
</dbReference>